<reference evidence="1" key="2">
    <citation type="submission" date="2025-09" db="UniProtKB">
        <authorList>
            <consortium name="Ensembl"/>
        </authorList>
    </citation>
    <scope>IDENTIFICATION</scope>
</reference>
<keyword evidence="2" id="KW-1185">Reference proteome</keyword>
<dbReference type="GeneTree" id="ENSGT01100000263745"/>
<dbReference type="InParanoid" id="A0A3Q3MLZ4"/>
<dbReference type="AlphaFoldDB" id="A0A3Q3MLZ4"/>
<evidence type="ECO:0000313" key="2">
    <source>
        <dbReference type="Proteomes" id="UP000261640"/>
    </source>
</evidence>
<name>A0A3Q3MLZ4_9TELE</name>
<evidence type="ECO:0000313" key="1">
    <source>
        <dbReference type="Ensembl" id="ENSMAMP00000023866.1"/>
    </source>
</evidence>
<sequence>MLESTHNRLSSQKRVCVCTCMYLSDDVLFSNFKSPEYIMALQMIVCMEQTCFCPWHLGSPCHGISSALCRQRRNTRLELHWWQPAGSPSLLDMKGEVSKWKFSQNTGE</sequence>
<accession>A0A3Q3MLZ4</accession>
<dbReference type="Ensembl" id="ENSMAMT00000024476.2">
    <property type="protein sequence ID" value="ENSMAMP00000023866.1"/>
    <property type="gene ID" value="ENSMAMG00000016052.2"/>
</dbReference>
<organism evidence="1 2">
    <name type="scientific">Mastacembelus armatus</name>
    <name type="common">zig-zag eel</name>
    <dbReference type="NCBI Taxonomy" id="205130"/>
    <lineage>
        <taxon>Eukaryota</taxon>
        <taxon>Metazoa</taxon>
        <taxon>Chordata</taxon>
        <taxon>Craniata</taxon>
        <taxon>Vertebrata</taxon>
        <taxon>Euteleostomi</taxon>
        <taxon>Actinopterygii</taxon>
        <taxon>Neopterygii</taxon>
        <taxon>Teleostei</taxon>
        <taxon>Neoteleostei</taxon>
        <taxon>Acanthomorphata</taxon>
        <taxon>Anabantaria</taxon>
        <taxon>Synbranchiformes</taxon>
        <taxon>Mastacembelidae</taxon>
        <taxon>Mastacembelus</taxon>
    </lineage>
</organism>
<proteinExistence type="predicted"/>
<reference evidence="1" key="1">
    <citation type="submission" date="2025-08" db="UniProtKB">
        <authorList>
            <consortium name="Ensembl"/>
        </authorList>
    </citation>
    <scope>IDENTIFICATION</scope>
</reference>
<dbReference type="Proteomes" id="UP000261640">
    <property type="component" value="Unplaced"/>
</dbReference>
<protein>
    <submittedName>
        <fullName evidence="1">Uncharacterized protein</fullName>
    </submittedName>
</protein>